<feature type="binding site" evidence="1">
    <location>
        <position position="233"/>
    </location>
    <ligand>
        <name>Mg(2+)</name>
        <dbReference type="ChEBI" id="CHEBI:18420"/>
    </ligand>
</feature>
<keyword evidence="2" id="KW-0175">Coiled coil</keyword>
<dbReference type="NCBIfam" id="NF011161">
    <property type="entry name" value="PRK14562.1-6"/>
    <property type="match status" value="1"/>
</dbReference>
<evidence type="ECO:0000313" key="4">
    <source>
        <dbReference type="Proteomes" id="UP000001013"/>
    </source>
</evidence>
<dbReference type="STRING" id="186497.PF0985"/>
<name>Q8U265_PYRFU</name>
<keyword evidence="4" id="KW-1185">Reference proteome</keyword>
<dbReference type="GO" id="GO:0046872">
    <property type="term" value="F:metal ion binding"/>
    <property type="evidence" value="ECO:0007669"/>
    <property type="project" value="UniProtKB-KW"/>
</dbReference>
<dbReference type="InterPro" id="IPR002848">
    <property type="entry name" value="Translin_fam"/>
</dbReference>
<evidence type="ECO:0000256" key="2">
    <source>
        <dbReference type="SAM" id="Coils"/>
    </source>
</evidence>
<dbReference type="PATRIC" id="fig|186497.12.peg.1045"/>
<dbReference type="PANTHER" id="PTHR10741">
    <property type="entry name" value="TRANSLIN AND TRANSLIN ASSOCIATED PROTEIN X"/>
    <property type="match status" value="1"/>
</dbReference>
<dbReference type="InterPro" id="IPR036081">
    <property type="entry name" value="Translin_sf"/>
</dbReference>
<dbReference type="CDD" id="cd14820">
    <property type="entry name" value="TRAX"/>
    <property type="match status" value="1"/>
</dbReference>
<dbReference type="AlphaFoldDB" id="Q8U265"/>
<feature type="binding site" evidence="1">
    <location>
        <position position="269"/>
    </location>
    <ligand>
        <name>Mg(2+)</name>
        <dbReference type="ChEBI" id="CHEBI:18420"/>
    </ligand>
</feature>
<dbReference type="Pfam" id="PF01997">
    <property type="entry name" value="Translin"/>
    <property type="match status" value="1"/>
</dbReference>
<dbReference type="Proteomes" id="UP000001013">
    <property type="component" value="Chromosome"/>
</dbReference>
<dbReference type="PhylomeDB" id="Q8U265"/>
<dbReference type="HOGENOM" id="CLU_788984_0_0_2"/>
<feature type="coiled-coil region" evidence="2">
    <location>
        <begin position="147"/>
        <end position="211"/>
    </location>
</feature>
<accession>Q8U265</accession>
<evidence type="ECO:0008006" key="5">
    <source>
        <dbReference type="Google" id="ProtNLM"/>
    </source>
</evidence>
<protein>
    <recommendedName>
        <fullName evidence="5">Haloacid dehalogenase</fullName>
    </recommendedName>
</protein>
<keyword evidence="1" id="KW-0460">Magnesium</keyword>
<evidence type="ECO:0000256" key="1">
    <source>
        <dbReference type="PIRSR" id="PIRSR602848-1"/>
    </source>
</evidence>
<reference evidence="3 4" key="1">
    <citation type="journal article" date="1999" name="Genetics">
        <title>Divergence of the hyperthermophilic archaea Pyrococcus furiosus and P. horikoshii inferred from complete genomic sequences.</title>
        <authorList>
            <person name="Maeder D.L."/>
            <person name="Weiss R.B."/>
            <person name="Dunn D.M."/>
            <person name="Cherry J.L."/>
            <person name="Gonzalez J.M."/>
            <person name="DiRuggiero J."/>
            <person name="Robb F.T."/>
        </authorList>
    </citation>
    <scope>NUCLEOTIDE SEQUENCE [LARGE SCALE GENOMIC DNA]</scope>
    <source>
        <strain evidence="4">ATCC 43587 / DSM 3638 / JCM 8422 / Vc1</strain>
    </source>
</reference>
<dbReference type="eggNOG" id="arCOG04318">
    <property type="taxonomic scope" value="Archaea"/>
</dbReference>
<dbReference type="SUPFAM" id="SSF74784">
    <property type="entry name" value="Translin"/>
    <property type="match status" value="1"/>
</dbReference>
<dbReference type="GO" id="GO:0043565">
    <property type="term" value="F:sequence-specific DNA binding"/>
    <property type="evidence" value="ECO:0007669"/>
    <property type="project" value="InterPro"/>
</dbReference>
<dbReference type="Gene3D" id="1.20.58.2140">
    <property type="match status" value="1"/>
</dbReference>
<organism evidence="3 4">
    <name type="scientific">Pyrococcus furiosus (strain ATCC 43587 / DSM 3638 / JCM 8422 / Vc1)</name>
    <dbReference type="NCBI Taxonomy" id="186497"/>
    <lineage>
        <taxon>Archaea</taxon>
        <taxon>Methanobacteriati</taxon>
        <taxon>Methanobacteriota</taxon>
        <taxon>Thermococci</taxon>
        <taxon>Thermococcales</taxon>
        <taxon>Thermococcaceae</taxon>
        <taxon>Pyrococcus</taxon>
    </lineage>
</organism>
<proteinExistence type="predicted"/>
<keyword evidence="1" id="KW-0479">Metal-binding</keyword>
<sequence length="351" mass="41224">MSKPLFVTPPYVSTLLTLIEYCTWLISCPSLKFPPPCFIMPTFWAGYFCCWKSRNFLFNYNYSFIRPMLDFFCSSICFGVLRIYRFLITTFSTDKDSSPPVGYHNTPTFGAEFHHLSHPHTSQGQSLIVQNKKFTLHHSLEGRCMKISKIIEQIKSELDKKDKLREEALEITRDIIRLSGDAIKAMHRGELELAHERLEKARGLVKELKEKLREHPDLYYTGYVQNANQEFVEAVLMYHYLTDREFPSHVDLGVPSQDYILGVGDFIGELRRYFLINLMKGNLDEAESTYRFMEEVYEELMTLEYPKGLVNIRQKQDQARYTLERTLEDLTRAKVNRRVEEKLEAFLNDRS</sequence>
<gene>
    <name evidence="3" type="ordered locus">PF0985</name>
</gene>
<evidence type="ECO:0000313" key="3">
    <source>
        <dbReference type="EMBL" id="AAL81109.1"/>
    </source>
</evidence>
<dbReference type="KEGG" id="pfu:PF0985"/>
<dbReference type="PaxDb" id="186497-PF0985"/>
<dbReference type="EMBL" id="AE009950">
    <property type="protein sequence ID" value="AAL81109.1"/>
    <property type="molecule type" value="Genomic_DNA"/>
</dbReference>